<organism evidence="10 11">
    <name type="scientific">Colletotrichum orchidophilum</name>
    <dbReference type="NCBI Taxonomy" id="1209926"/>
    <lineage>
        <taxon>Eukaryota</taxon>
        <taxon>Fungi</taxon>
        <taxon>Dikarya</taxon>
        <taxon>Ascomycota</taxon>
        <taxon>Pezizomycotina</taxon>
        <taxon>Sordariomycetes</taxon>
        <taxon>Hypocreomycetidae</taxon>
        <taxon>Glomerellales</taxon>
        <taxon>Glomerellaceae</taxon>
        <taxon>Colletotrichum</taxon>
    </lineage>
</organism>
<keyword evidence="4 7" id="KW-0862">Zinc</keyword>
<keyword evidence="11" id="KW-1185">Reference proteome</keyword>
<dbReference type="GO" id="GO:0008270">
    <property type="term" value="F:zinc ion binding"/>
    <property type="evidence" value="ECO:0007669"/>
    <property type="project" value="InterPro"/>
</dbReference>
<keyword evidence="6" id="KW-0520">NAD</keyword>
<protein>
    <submittedName>
        <fullName evidence="10">Alcohol dehydrogenase GroES-like domain-containing protein</fullName>
    </submittedName>
</protein>
<evidence type="ECO:0000256" key="4">
    <source>
        <dbReference type="ARBA" id="ARBA00022833"/>
    </source>
</evidence>
<dbReference type="Pfam" id="PF00107">
    <property type="entry name" value="ADH_zinc_N"/>
    <property type="match status" value="1"/>
</dbReference>
<accession>A0A1G4AXK9</accession>
<feature type="domain" description="Alcohol dehydrogenase-like C-terminal" evidence="8">
    <location>
        <begin position="190"/>
        <end position="289"/>
    </location>
</feature>
<proteinExistence type="inferred from homology"/>
<dbReference type="SUPFAM" id="SSF50129">
    <property type="entry name" value="GroES-like"/>
    <property type="match status" value="1"/>
</dbReference>
<evidence type="ECO:0000256" key="3">
    <source>
        <dbReference type="ARBA" id="ARBA00022723"/>
    </source>
</evidence>
<dbReference type="CDD" id="cd08282">
    <property type="entry name" value="PFDH_like"/>
    <property type="match status" value="1"/>
</dbReference>
<evidence type="ECO:0000313" key="11">
    <source>
        <dbReference type="Proteomes" id="UP000176998"/>
    </source>
</evidence>
<dbReference type="Gene3D" id="3.90.180.10">
    <property type="entry name" value="Medium-chain alcohol dehydrogenases, catalytic domain"/>
    <property type="match status" value="1"/>
</dbReference>
<reference evidence="10 11" key="1">
    <citation type="submission" date="2016-09" db="EMBL/GenBank/DDBJ databases">
        <authorList>
            <person name="Capua I."/>
            <person name="De Benedictis P."/>
            <person name="Joannis T."/>
            <person name="Lombin L.H."/>
            <person name="Cattoli G."/>
        </authorList>
    </citation>
    <scope>NUCLEOTIDE SEQUENCE [LARGE SCALE GENOMIC DNA]</scope>
    <source>
        <strain evidence="10 11">IMI 309357</strain>
    </source>
</reference>
<evidence type="ECO:0000313" key="10">
    <source>
        <dbReference type="EMBL" id="OHE93899.1"/>
    </source>
</evidence>
<keyword evidence="5" id="KW-0560">Oxidoreductase</keyword>
<dbReference type="STRING" id="1209926.A0A1G4AXK9"/>
<dbReference type="PROSITE" id="PS00059">
    <property type="entry name" value="ADH_ZINC"/>
    <property type="match status" value="1"/>
</dbReference>
<evidence type="ECO:0000256" key="5">
    <source>
        <dbReference type="ARBA" id="ARBA00023002"/>
    </source>
</evidence>
<dbReference type="GO" id="GO:0016491">
    <property type="term" value="F:oxidoreductase activity"/>
    <property type="evidence" value="ECO:0007669"/>
    <property type="project" value="UniProtKB-KW"/>
</dbReference>
<dbReference type="PANTHER" id="PTHR42813:SF3">
    <property type="entry name" value="GLUTATHIONE-INDEPENDENT FORMALDEHYDE DEHYDROGENASE"/>
    <property type="match status" value="1"/>
</dbReference>
<evidence type="ECO:0000256" key="6">
    <source>
        <dbReference type="ARBA" id="ARBA00023027"/>
    </source>
</evidence>
<sequence>MSLNLSWPAATMRAVVYHGTPFEMTVQDVAKPTIVNETDVVVRVTTAAVCGSDLHFYHGYMGGAVPWTMGHEAVGYVSEIGDAVSSFAVGDYVIIPDTVSADHLEMEPASKDYFGFGISEMGLGGLQAEYARVPFADTNLIPVPLTRETANSTIEHDYLTVSDIFATGWAGLDYAGFQPGDSVAVFGAGPVGLLSAYSAILRGASVVYVVDHVEDRLRLAASIGAIPINFTEENPASQILAREPGGVMRAVDCVGMEALNSTLGMDESVVVRQMIEVVHLDGGIGQVGAYKSQDSSPGAPYGSAIPPTIPFPASDFFMKRLSFRTGAVDPKEYAPQLIDLINRGKAHPSFVFSAVIGIEDAPDYYDRFDRKQETKVAIYFPE</sequence>
<dbReference type="InterPro" id="IPR036291">
    <property type="entry name" value="NAD(P)-bd_dom_sf"/>
</dbReference>
<dbReference type="Gene3D" id="3.40.50.720">
    <property type="entry name" value="NAD(P)-binding Rossmann-like Domain"/>
    <property type="match status" value="1"/>
</dbReference>
<evidence type="ECO:0000259" key="8">
    <source>
        <dbReference type="Pfam" id="PF00107"/>
    </source>
</evidence>
<evidence type="ECO:0000259" key="9">
    <source>
        <dbReference type="Pfam" id="PF08240"/>
    </source>
</evidence>
<evidence type="ECO:0000256" key="1">
    <source>
        <dbReference type="ARBA" id="ARBA00001947"/>
    </source>
</evidence>
<comment type="caution">
    <text evidence="10">The sequence shown here is derived from an EMBL/GenBank/DDBJ whole genome shotgun (WGS) entry which is preliminary data.</text>
</comment>
<dbReference type="AlphaFoldDB" id="A0A1G4AXK9"/>
<dbReference type="InterPro" id="IPR013154">
    <property type="entry name" value="ADH-like_N"/>
</dbReference>
<dbReference type="InterPro" id="IPR002328">
    <property type="entry name" value="ADH_Zn_CS"/>
</dbReference>
<dbReference type="PANTHER" id="PTHR42813">
    <property type="entry name" value="ZINC-TYPE ALCOHOL DEHYDROGENASE-LIKE"/>
    <property type="match status" value="1"/>
</dbReference>
<dbReference type="Proteomes" id="UP000176998">
    <property type="component" value="Unassembled WGS sequence"/>
</dbReference>
<dbReference type="GeneID" id="34563935"/>
<dbReference type="Pfam" id="PF08240">
    <property type="entry name" value="ADH_N"/>
    <property type="match status" value="1"/>
</dbReference>
<dbReference type="OrthoDB" id="3941538at2759"/>
<comment type="similarity">
    <text evidence="2 7">Belongs to the zinc-containing alcohol dehydrogenase family.</text>
</comment>
<comment type="cofactor">
    <cofactor evidence="1 7">
        <name>Zn(2+)</name>
        <dbReference type="ChEBI" id="CHEBI:29105"/>
    </cofactor>
</comment>
<evidence type="ECO:0000256" key="2">
    <source>
        <dbReference type="ARBA" id="ARBA00008072"/>
    </source>
</evidence>
<evidence type="ECO:0000256" key="7">
    <source>
        <dbReference type="RuleBase" id="RU361277"/>
    </source>
</evidence>
<gene>
    <name evidence="10" type="ORF">CORC01_10798</name>
</gene>
<dbReference type="InterPro" id="IPR011032">
    <property type="entry name" value="GroES-like_sf"/>
</dbReference>
<dbReference type="SUPFAM" id="SSF51735">
    <property type="entry name" value="NAD(P)-binding Rossmann-fold domains"/>
    <property type="match status" value="1"/>
</dbReference>
<keyword evidence="3 7" id="KW-0479">Metal-binding</keyword>
<dbReference type="RefSeq" id="XP_022471063.1">
    <property type="nucleotide sequence ID" value="XM_022622425.1"/>
</dbReference>
<dbReference type="EMBL" id="MJBS01000110">
    <property type="protein sequence ID" value="OHE93899.1"/>
    <property type="molecule type" value="Genomic_DNA"/>
</dbReference>
<dbReference type="InterPro" id="IPR013149">
    <property type="entry name" value="ADH-like_C"/>
</dbReference>
<name>A0A1G4AXK9_9PEZI</name>
<feature type="domain" description="Alcohol dehydrogenase-like N-terminal" evidence="9">
    <location>
        <begin position="37"/>
        <end position="143"/>
    </location>
</feature>